<feature type="domain" description="EF-hand" evidence="2">
    <location>
        <begin position="56"/>
        <end position="91"/>
    </location>
</feature>
<dbReference type="PROSITE" id="PS00018">
    <property type="entry name" value="EF_HAND_1"/>
    <property type="match status" value="1"/>
</dbReference>
<sequence>MGQVACCCGRVPAMPSDMDDERSSMYRPPQATVQPIDTNMRLPPGFFRRLDKYIHSNGLRAMDVFSAMDQDHNKVISFDELVDGLHQINFALSPSDEAELLDWITNGSPCNKSIDGVSFKEFTLALKLRAAKTSPPKANRRLSTGAKKLLSKP</sequence>
<comment type="caution">
    <text evidence="3">The sequence shown here is derived from an EMBL/GenBank/DDBJ whole genome shotgun (WGS) entry which is preliminary data.</text>
</comment>
<dbReference type="AlphaFoldDB" id="A0A1V9Z476"/>
<evidence type="ECO:0000313" key="4">
    <source>
        <dbReference type="Proteomes" id="UP000243579"/>
    </source>
</evidence>
<evidence type="ECO:0000259" key="2">
    <source>
        <dbReference type="PROSITE" id="PS50222"/>
    </source>
</evidence>
<reference evidence="3 4" key="1">
    <citation type="journal article" date="2014" name="Genome Biol. Evol.">
        <title>The secreted proteins of Achlya hypogyna and Thraustotheca clavata identify the ancestral oomycete secretome and reveal gene acquisitions by horizontal gene transfer.</title>
        <authorList>
            <person name="Misner I."/>
            <person name="Blouin N."/>
            <person name="Leonard G."/>
            <person name="Richards T.A."/>
            <person name="Lane C.E."/>
        </authorList>
    </citation>
    <scope>NUCLEOTIDE SEQUENCE [LARGE SCALE GENOMIC DNA]</scope>
    <source>
        <strain evidence="3 4">ATCC 48635</strain>
    </source>
</reference>
<keyword evidence="4" id="KW-1185">Reference proteome</keyword>
<dbReference type="Gene3D" id="1.10.238.10">
    <property type="entry name" value="EF-hand"/>
    <property type="match status" value="1"/>
</dbReference>
<evidence type="ECO:0000313" key="3">
    <source>
        <dbReference type="EMBL" id="OQR92712.1"/>
    </source>
</evidence>
<protein>
    <recommendedName>
        <fullName evidence="2">EF-hand domain-containing protein</fullName>
    </recommendedName>
</protein>
<dbReference type="Proteomes" id="UP000243579">
    <property type="component" value="Unassembled WGS sequence"/>
</dbReference>
<dbReference type="SUPFAM" id="SSF47473">
    <property type="entry name" value="EF-hand"/>
    <property type="match status" value="1"/>
</dbReference>
<keyword evidence="1" id="KW-0106">Calcium</keyword>
<dbReference type="EMBL" id="JNBR01000446">
    <property type="protein sequence ID" value="OQR92712.1"/>
    <property type="molecule type" value="Genomic_DNA"/>
</dbReference>
<name>A0A1V9Z476_ACHHY</name>
<organism evidence="3 4">
    <name type="scientific">Achlya hypogyna</name>
    <name type="common">Oomycete</name>
    <name type="synonym">Protoachlya hypogyna</name>
    <dbReference type="NCBI Taxonomy" id="1202772"/>
    <lineage>
        <taxon>Eukaryota</taxon>
        <taxon>Sar</taxon>
        <taxon>Stramenopiles</taxon>
        <taxon>Oomycota</taxon>
        <taxon>Saprolegniomycetes</taxon>
        <taxon>Saprolegniales</taxon>
        <taxon>Achlyaceae</taxon>
        <taxon>Achlya</taxon>
    </lineage>
</organism>
<gene>
    <name evidence="3" type="ORF">ACHHYP_03323</name>
</gene>
<proteinExistence type="predicted"/>
<dbReference type="InterPro" id="IPR002048">
    <property type="entry name" value="EF_hand_dom"/>
</dbReference>
<dbReference type="InterPro" id="IPR018247">
    <property type="entry name" value="EF_Hand_1_Ca_BS"/>
</dbReference>
<dbReference type="InterPro" id="IPR011992">
    <property type="entry name" value="EF-hand-dom_pair"/>
</dbReference>
<evidence type="ECO:0000256" key="1">
    <source>
        <dbReference type="ARBA" id="ARBA00022837"/>
    </source>
</evidence>
<dbReference type="OrthoDB" id="160927at2759"/>
<accession>A0A1V9Z476</accession>
<dbReference type="PROSITE" id="PS50222">
    <property type="entry name" value="EF_HAND_2"/>
    <property type="match status" value="1"/>
</dbReference>
<dbReference type="GO" id="GO:0005509">
    <property type="term" value="F:calcium ion binding"/>
    <property type="evidence" value="ECO:0007669"/>
    <property type="project" value="InterPro"/>
</dbReference>